<reference evidence="2 3" key="1">
    <citation type="submission" date="2015-12" db="EMBL/GenBank/DDBJ databases">
        <title>Draft genome sequence of Moniliophthora roreri, the causal agent of frosty pod rot of cacao.</title>
        <authorList>
            <person name="Aime M.C."/>
            <person name="Diaz-Valderrama J.R."/>
            <person name="Kijpornyongpan T."/>
            <person name="Phillips-Mora W."/>
        </authorList>
    </citation>
    <scope>NUCLEOTIDE SEQUENCE [LARGE SCALE GENOMIC DNA]</scope>
    <source>
        <strain evidence="2 3">MCA 2952</strain>
    </source>
</reference>
<accession>A0A0W0FWC9</accession>
<dbReference type="AlphaFoldDB" id="A0A0W0FWC9"/>
<name>A0A0W0FWC9_MONRR</name>
<dbReference type="EMBL" id="LATX01001560">
    <property type="protein sequence ID" value="KTB40685.1"/>
    <property type="molecule type" value="Genomic_DNA"/>
</dbReference>
<dbReference type="Proteomes" id="UP000054988">
    <property type="component" value="Unassembled WGS sequence"/>
</dbReference>
<proteinExistence type="predicted"/>
<comment type="caution">
    <text evidence="2">The sequence shown here is derived from an EMBL/GenBank/DDBJ whole genome shotgun (WGS) entry which is preliminary data.</text>
</comment>
<gene>
    <name evidence="2" type="ORF">WG66_6730</name>
</gene>
<feature type="region of interest" description="Disordered" evidence="1">
    <location>
        <begin position="1"/>
        <end position="26"/>
    </location>
</feature>
<evidence type="ECO:0000313" key="3">
    <source>
        <dbReference type="Proteomes" id="UP000054988"/>
    </source>
</evidence>
<evidence type="ECO:0000256" key="1">
    <source>
        <dbReference type="SAM" id="MobiDB-lite"/>
    </source>
</evidence>
<protein>
    <submittedName>
        <fullName evidence="2">Uncharacterized protein</fullName>
    </submittedName>
</protein>
<evidence type="ECO:0000313" key="2">
    <source>
        <dbReference type="EMBL" id="KTB40685.1"/>
    </source>
</evidence>
<sequence length="217" mass="23864">MVNVEEIDVEGSPFDSYTSEGDSSVEAGVGKISLPSLRRLRVPVDCASIFKRCHIPGLEDLTLTHTRYMNECPLLTHLSTIEKPDDDDVTMQLPTLRRIYISHLTAGLADSLLAFLLSPVGAGIEKLAFGTWAVSGLEKVLTFLASSGCRPSSNSYCVPRVLPGLRVLELGGNLMEGGVLGRLGEVHHRLTVKAKRFHEYPQDIGFLLHRLRLDIQD</sequence>
<organism evidence="2 3">
    <name type="scientific">Moniliophthora roreri</name>
    <name type="common">Frosty pod rot fungus</name>
    <name type="synonym">Monilia roreri</name>
    <dbReference type="NCBI Taxonomy" id="221103"/>
    <lineage>
        <taxon>Eukaryota</taxon>
        <taxon>Fungi</taxon>
        <taxon>Dikarya</taxon>
        <taxon>Basidiomycota</taxon>
        <taxon>Agaricomycotina</taxon>
        <taxon>Agaricomycetes</taxon>
        <taxon>Agaricomycetidae</taxon>
        <taxon>Agaricales</taxon>
        <taxon>Marasmiineae</taxon>
        <taxon>Marasmiaceae</taxon>
        <taxon>Moniliophthora</taxon>
    </lineage>
</organism>